<evidence type="ECO:0000313" key="4">
    <source>
        <dbReference type="Proteomes" id="UP000323632"/>
    </source>
</evidence>
<dbReference type="InterPro" id="IPR026444">
    <property type="entry name" value="Secre_tail"/>
</dbReference>
<evidence type="ECO:0000259" key="1">
    <source>
        <dbReference type="Pfam" id="PF18962"/>
    </source>
</evidence>
<protein>
    <submittedName>
        <fullName evidence="3">T9SS type A sorting domain-containing protein</fullName>
    </submittedName>
</protein>
<dbReference type="Proteomes" id="UP000323632">
    <property type="component" value="Unassembled WGS sequence"/>
</dbReference>
<dbReference type="NCBIfam" id="TIGR04183">
    <property type="entry name" value="Por_Secre_tail"/>
    <property type="match status" value="1"/>
</dbReference>
<gene>
    <name evidence="3" type="ORF">F0919_02265</name>
</gene>
<dbReference type="RefSeq" id="WP_150031090.1">
    <property type="nucleotide sequence ID" value="NZ_VWSH01000001.1"/>
</dbReference>
<evidence type="ECO:0000259" key="2">
    <source>
        <dbReference type="Pfam" id="PF20243"/>
    </source>
</evidence>
<evidence type="ECO:0000313" key="3">
    <source>
        <dbReference type="EMBL" id="KAA5536513.1"/>
    </source>
</evidence>
<dbReference type="Pfam" id="PF20243">
    <property type="entry name" value="MbnP"/>
    <property type="match status" value="1"/>
</dbReference>
<sequence>MKKILFLLISIITFSKINAQKNVTLNITHKLGANNFAFNTTAQNDLTQNFQITRVDYYISGIKIIHDGGQITPVPNYIMVKGSYNVSEPLGSLNVTNVEGIKFSIGVDTPENNADPSTQFGPLGFQTPSMHWGWAAGYRFVALEGKAGNNFNTEFQLHGLWNENYFQQTVMAPGVVNGDNITINLDADYTQALKGIDVASGPLLHGVNTADLDMLKNFRDHVFKPGSGSTAINELSVDKNIRIYPNPGKKEIHIDLSNSSGTVSQYKIMNMQGAVTESGNVLKSNVIALKNTAPGNYVLALYNKGILVSTQMLVIE</sequence>
<keyword evidence="4" id="KW-1185">Reference proteome</keyword>
<feature type="domain" description="Copper-binding protein MbnP-like" evidence="2">
    <location>
        <begin position="21"/>
        <end position="200"/>
    </location>
</feature>
<name>A0A5M6CN89_9BACT</name>
<reference evidence="3 4" key="1">
    <citation type="submission" date="2019-09" db="EMBL/GenBank/DDBJ databases">
        <title>Genome sequence and assembly of Taibaiella sp.</title>
        <authorList>
            <person name="Chhetri G."/>
        </authorList>
    </citation>
    <scope>NUCLEOTIDE SEQUENCE [LARGE SCALE GENOMIC DNA]</scope>
    <source>
        <strain evidence="3 4">KVB11</strain>
    </source>
</reference>
<feature type="domain" description="Secretion system C-terminal sorting" evidence="1">
    <location>
        <begin position="243"/>
        <end position="309"/>
    </location>
</feature>
<dbReference type="EMBL" id="VWSH01000001">
    <property type="protein sequence ID" value="KAA5536513.1"/>
    <property type="molecule type" value="Genomic_DNA"/>
</dbReference>
<proteinExistence type="predicted"/>
<accession>A0A5M6CN89</accession>
<dbReference type="Pfam" id="PF18962">
    <property type="entry name" value="Por_Secre_tail"/>
    <property type="match status" value="1"/>
</dbReference>
<organism evidence="3 4">
    <name type="scientific">Taibaiella lutea</name>
    <dbReference type="NCBI Taxonomy" id="2608001"/>
    <lineage>
        <taxon>Bacteria</taxon>
        <taxon>Pseudomonadati</taxon>
        <taxon>Bacteroidota</taxon>
        <taxon>Chitinophagia</taxon>
        <taxon>Chitinophagales</taxon>
        <taxon>Chitinophagaceae</taxon>
        <taxon>Taibaiella</taxon>
    </lineage>
</organism>
<dbReference type="InterPro" id="IPR046863">
    <property type="entry name" value="MbnP-like_dom"/>
</dbReference>
<dbReference type="AlphaFoldDB" id="A0A5M6CN89"/>
<comment type="caution">
    <text evidence="3">The sequence shown here is derived from an EMBL/GenBank/DDBJ whole genome shotgun (WGS) entry which is preliminary data.</text>
</comment>